<evidence type="ECO:0000259" key="1">
    <source>
        <dbReference type="SMART" id="SM00587"/>
    </source>
</evidence>
<organism evidence="2 3">
    <name type="scientific">Nocardia aurea</name>
    <dbReference type="NCBI Taxonomy" id="2144174"/>
    <lineage>
        <taxon>Bacteria</taxon>
        <taxon>Bacillati</taxon>
        <taxon>Actinomycetota</taxon>
        <taxon>Actinomycetes</taxon>
        <taxon>Mycobacteriales</taxon>
        <taxon>Nocardiaceae</taxon>
        <taxon>Nocardia</taxon>
    </lineage>
</organism>
<proteinExistence type="predicted"/>
<dbReference type="EMBL" id="JBFAKC010000004">
    <property type="protein sequence ID" value="MEV0708107.1"/>
    <property type="molecule type" value="Genomic_DNA"/>
</dbReference>
<dbReference type="Pfam" id="PF02958">
    <property type="entry name" value="EcKL"/>
    <property type="match status" value="1"/>
</dbReference>
<dbReference type="SUPFAM" id="SSF56112">
    <property type="entry name" value="Protein kinase-like (PK-like)"/>
    <property type="match status" value="1"/>
</dbReference>
<dbReference type="SMART" id="SM00587">
    <property type="entry name" value="CHK"/>
    <property type="match status" value="1"/>
</dbReference>
<dbReference type="InterPro" id="IPR015897">
    <property type="entry name" value="CHK_kinase-like"/>
</dbReference>
<dbReference type="PANTHER" id="PTHR11012:SF30">
    <property type="entry name" value="PROTEIN KINASE-LIKE DOMAIN-CONTAINING"/>
    <property type="match status" value="1"/>
</dbReference>
<keyword evidence="3" id="KW-1185">Reference proteome</keyword>
<accession>A0ABV3FRR1</accession>
<feature type="domain" description="CHK kinase-like" evidence="1">
    <location>
        <begin position="113"/>
        <end position="288"/>
    </location>
</feature>
<reference evidence="2 3" key="1">
    <citation type="submission" date="2024-06" db="EMBL/GenBank/DDBJ databases">
        <title>The Natural Products Discovery Center: Release of the First 8490 Sequenced Strains for Exploring Actinobacteria Biosynthetic Diversity.</title>
        <authorList>
            <person name="Kalkreuter E."/>
            <person name="Kautsar S.A."/>
            <person name="Yang D."/>
            <person name="Bader C.D."/>
            <person name="Teijaro C.N."/>
            <person name="Fluegel L."/>
            <person name="Davis C.M."/>
            <person name="Simpson J.R."/>
            <person name="Lauterbach L."/>
            <person name="Steele A.D."/>
            <person name="Gui C."/>
            <person name="Meng S."/>
            <person name="Li G."/>
            <person name="Viehrig K."/>
            <person name="Ye F."/>
            <person name="Su P."/>
            <person name="Kiefer A.F."/>
            <person name="Nichols A."/>
            <person name="Cepeda A.J."/>
            <person name="Yan W."/>
            <person name="Fan B."/>
            <person name="Jiang Y."/>
            <person name="Adhikari A."/>
            <person name="Zheng C.-J."/>
            <person name="Schuster L."/>
            <person name="Cowan T.M."/>
            <person name="Smanski M.J."/>
            <person name="Chevrette M.G."/>
            <person name="De Carvalho L.P.S."/>
            <person name="Shen B."/>
        </authorList>
    </citation>
    <scope>NUCLEOTIDE SEQUENCE [LARGE SCALE GENOMIC DNA]</scope>
    <source>
        <strain evidence="2 3">NPDC050403</strain>
    </source>
</reference>
<dbReference type="RefSeq" id="WP_357782397.1">
    <property type="nucleotide sequence ID" value="NZ_JBFAKC010000004.1"/>
</dbReference>
<sequence length="343" mass="37777">MAVDPAPFDDAVVLSPGWLTDILAQRYPGAVVTRAAVVERIETVATKVRFGVEYAERTDAPNALCAKGYFDPALRRPVRTEADFYRVMADRLPVRTPPCEYAAVDETTGHGLIVLHDLVATGARFLDPMVGYSARQALATLDQLATLHAATWEADDAALRRLFPPRLASLAGYVGVEQLQKMLDDGRAQGISSATRRADRLLAAMAVLDQAVAENPVCLVHGDLHTGNIYEQADGSPGLIDWQVVQCGTWALDVSYHLATVLDSDELARDERRLLDHYLDRLAAYGGIPPDRETAWRMYRAALPYGLFLWSITRAVARPIIEHLTGRLARAVERHRSLDLLAV</sequence>
<dbReference type="Gene3D" id="3.90.1200.10">
    <property type="match status" value="1"/>
</dbReference>
<name>A0ABV3FRR1_9NOCA</name>
<dbReference type="InterPro" id="IPR004119">
    <property type="entry name" value="EcKL"/>
</dbReference>
<evidence type="ECO:0000313" key="2">
    <source>
        <dbReference type="EMBL" id="MEV0708107.1"/>
    </source>
</evidence>
<dbReference type="Proteomes" id="UP001551695">
    <property type="component" value="Unassembled WGS sequence"/>
</dbReference>
<dbReference type="PANTHER" id="PTHR11012">
    <property type="entry name" value="PROTEIN KINASE-LIKE DOMAIN-CONTAINING"/>
    <property type="match status" value="1"/>
</dbReference>
<evidence type="ECO:0000313" key="3">
    <source>
        <dbReference type="Proteomes" id="UP001551695"/>
    </source>
</evidence>
<gene>
    <name evidence="2" type="ORF">AB0I48_11120</name>
</gene>
<protein>
    <submittedName>
        <fullName evidence="2">Phosphotransferase</fullName>
    </submittedName>
</protein>
<comment type="caution">
    <text evidence="2">The sequence shown here is derived from an EMBL/GenBank/DDBJ whole genome shotgun (WGS) entry which is preliminary data.</text>
</comment>
<dbReference type="InterPro" id="IPR011009">
    <property type="entry name" value="Kinase-like_dom_sf"/>
</dbReference>